<dbReference type="InterPro" id="IPR009542">
    <property type="entry name" value="Spc1/SPCS1"/>
</dbReference>
<evidence type="ECO:0000313" key="9">
    <source>
        <dbReference type="Proteomes" id="UP000189911"/>
    </source>
</evidence>
<dbReference type="EMBL" id="LT598451">
    <property type="protein sequence ID" value="SCU97326.1"/>
    <property type="molecule type" value="Genomic_DNA"/>
</dbReference>
<feature type="transmembrane region" description="Helical" evidence="7">
    <location>
        <begin position="27"/>
        <end position="45"/>
    </location>
</feature>
<keyword evidence="9" id="KW-1185">Reference proteome</keyword>
<dbReference type="Proteomes" id="UP000189911">
    <property type="component" value="Chromosome E"/>
</dbReference>
<dbReference type="AlphaFoldDB" id="A0A1G4K1D0"/>
<evidence type="ECO:0000256" key="7">
    <source>
        <dbReference type="SAM" id="Phobius"/>
    </source>
</evidence>
<reference evidence="9" key="1">
    <citation type="submission" date="2016-03" db="EMBL/GenBank/DDBJ databases">
        <authorList>
            <person name="Devillers Hugo."/>
        </authorList>
    </citation>
    <scope>NUCLEOTIDE SEQUENCE [LARGE SCALE GENOMIC DNA]</scope>
</reference>
<dbReference type="Pfam" id="PF06645">
    <property type="entry name" value="SPC12"/>
    <property type="match status" value="1"/>
</dbReference>
<comment type="subcellular location">
    <subcellularLocation>
        <location evidence="1">Endoplasmic reticulum membrane</location>
        <topology evidence="1">Multi-pass membrane protein</topology>
    </subcellularLocation>
</comment>
<keyword evidence="3 7" id="KW-0812">Transmembrane</keyword>
<gene>
    <name evidence="8" type="ORF">LANO_0E15742G</name>
</gene>
<accession>A0A1G4K1D0</accession>
<comment type="similarity">
    <text evidence="2">Belongs to the SPCS1 family.</text>
</comment>
<evidence type="ECO:0000256" key="5">
    <source>
        <dbReference type="ARBA" id="ARBA00022989"/>
    </source>
</evidence>
<keyword evidence="6 7" id="KW-0472">Membrane</keyword>
<dbReference type="GO" id="GO:0006465">
    <property type="term" value="P:signal peptide processing"/>
    <property type="evidence" value="ECO:0007669"/>
    <property type="project" value="InterPro"/>
</dbReference>
<evidence type="ECO:0000256" key="6">
    <source>
        <dbReference type="ARBA" id="ARBA00023136"/>
    </source>
</evidence>
<evidence type="ECO:0000256" key="1">
    <source>
        <dbReference type="ARBA" id="ARBA00004477"/>
    </source>
</evidence>
<keyword evidence="5 7" id="KW-1133">Transmembrane helix</keyword>
<proteinExistence type="inferred from homology"/>
<dbReference type="GO" id="GO:0005787">
    <property type="term" value="C:signal peptidase complex"/>
    <property type="evidence" value="ECO:0007669"/>
    <property type="project" value="InterPro"/>
</dbReference>
<evidence type="ECO:0000313" key="8">
    <source>
        <dbReference type="EMBL" id="SCU97326.1"/>
    </source>
</evidence>
<keyword evidence="4" id="KW-0256">Endoplasmic reticulum</keyword>
<name>A0A1G4K1D0_9SACH</name>
<dbReference type="OrthoDB" id="263893at2759"/>
<evidence type="ECO:0000256" key="3">
    <source>
        <dbReference type="ARBA" id="ARBA00022692"/>
    </source>
</evidence>
<evidence type="ECO:0000256" key="2">
    <source>
        <dbReference type="ARBA" id="ARBA00005245"/>
    </source>
</evidence>
<protein>
    <submittedName>
        <fullName evidence="8">LANO_0E15742g1_1</fullName>
    </submittedName>
</protein>
<evidence type="ECO:0000256" key="4">
    <source>
        <dbReference type="ARBA" id="ARBA00022824"/>
    </source>
</evidence>
<sequence>MSELLQEIQKKLVFPIDFASQRKTDQLVFRTLFFGTVTASLIGFFTQSLLNLIICFGVTFALCLVAVLPSYHAYNKQRPEWVKPKIRA</sequence>
<feature type="transmembrane region" description="Helical" evidence="7">
    <location>
        <begin position="51"/>
        <end position="74"/>
    </location>
</feature>
<organism evidence="8 9">
    <name type="scientific">Lachancea nothofagi CBS 11611</name>
    <dbReference type="NCBI Taxonomy" id="1266666"/>
    <lineage>
        <taxon>Eukaryota</taxon>
        <taxon>Fungi</taxon>
        <taxon>Dikarya</taxon>
        <taxon>Ascomycota</taxon>
        <taxon>Saccharomycotina</taxon>
        <taxon>Saccharomycetes</taxon>
        <taxon>Saccharomycetales</taxon>
        <taxon>Saccharomycetaceae</taxon>
        <taxon>Lachancea</taxon>
    </lineage>
</organism>